<dbReference type="PANTHER" id="PTHR30348:SF14">
    <property type="entry name" value="BLR8050 PROTEIN"/>
    <property type="match status" value="1"/>
</dbReference>
<dbReference type="Proteomes" id="UP000325375">
    <property type="component" value="Unassembled WGS sequence"/>
</dbReference>
<dbReference type="SUPFAM" id="SSF117396">
    <property type="entry name" value="TM1631-like"/>
    <property type="match status" value="1"/>
</dbReference>
<protein>
    <recommendedName>
        <fullName evidence="3">DUF72 domain-containing protein</fullName>
    </recommendedName>
</protein>
<evidence type="ECO:0008006" key="3">
    <source>
        <dbReference type="Google" id="ProtNLM"/>
    </source>
</evidence>
<evidence type="ECO:0000313" key="2">
    <source>
        <dbReference type="Proteomes" id="UP000325375"/>
    </source>
</evidence>
<accession>A0A5E7CGC8</accession>
<name>A0A5E7CGC8_PSEFL</name>
<dbReference type="InterPro" id="IPR036520">
    <property type="entry name" value="UPF0759_sf"/>
</dbReference>
<evidence type="ECO:0000313" key="1">
    <source>
        <dbReference type="EMBL" id="VVO01418.1"/>
    </source>
</evidence>
<dbReference type="Gene3D" id="3.20.20.410">
    <property type="entry name" value="Protein of unknown function UPF0759"/>
    <property type="match status" value="1"/>
</dbReference>
<dbReference type="InterPro" id="IPR002763">
    <property type="entry name" value="DUF72"/>
</dbReference>
<dbReference type="AlphaFoldDB" id="A0A5E7CGC8"/>
<reference evidence="1 2" key="1">
    <citation type="submission" date="2019-09" db="EMBL/GenBank/DDBJ databases">
        <authorList>
            <person name="Chandra G."/>
            <person name="Truman W A."/>
        </authorList>
    </citation>
    <scope>NUCLEOTIDE SEQUENCE [LARGE SCALE GENOMIC DNA]</scope>
    <source>
        <strain evidence="1">PS718</strain>
    </source>
</reference>
<sequence length="277" mass="30558">MTQYLEGIDLIYIGCAGWSLGREHWPAFPVEGTHLQRYAAQFNSVEINSSFYRPHRRQTYERWADSVPDGFRFSLKIPKHITHELRLAGSETALDEFLGQCNGLGDRLGCLLVQLPPSLAFDEAIAQGFFSALRERFAGAVVLEPRHASWVAAEPLLIAHQIAQAAVDPSRISSDSSPGAWTGIQYWRLHGSPRIYHSAYDLPYLQRLAQTLQIASVEGAAVWCIFDNTASGAAIGNALTLAKELDQSAALTPSKPSLTLSQRERGLIELISRVSPT</sequence>
<proteinExistence type="predicted"/>
<dbReference type="Pfam" id="PF01904">
    <property type="entry name" value="DUF72"/>
    <property type="match status" value="1"/>
</dbReference>
<dbReference type="EMBL" id="CABVHX010000009">
    <property type="protein sequence ID" value="VVO01418.1"/>
    <property type="molecule type" value="Genomic_DNA"/>
</dbReference>
<dbReference type="RefSeq" id="WP_191626440.1">
    <property type="nucleotide sequence ID" value="NZ_CABVHX010000009.1"/>
</dbReference>
<gene>
    <name evidence="1" type="ORF">PS718_02697</name>
</gene>
<dbReference type="PANTHER" id="PTHR30348">
    <property type="entry name" value="UNCHARACTERIZED PROTEIN YECE"/>
    <property type="match status" value="1"/>
</dbReference>
<organism evidence="1 2">
    <name type="scientific">Pseudomonas fluorescens</name>
    <dbReference type="NCBI Taxonomy" id="294"/>
    <lineage>
        <taxon>Bacteria</taxon>
        <taxon>Pseudomonadati</taxon>
        <taxon>Pseudomonadota</taxon>
        <taxon>Gammaproteobacteria</taxon>
        <taxon>Pseudomonadales</taxon>
        <taxon>Pseudomonadaceae</taxon>
        <taxon>Pseudomonas</taxon>
    </lineage>
</organism>